<sequence length="102" mass="12116">MKCPSFLYPTLKDAALTEQPSYAKSGIWKVYLKRDNSKEFIFDIQKCLWYDTCCFYHCPELCRIFCRSDYIMYQGIENKIRFTRSKTLGEGGDCCNFLFLKK</sequence>
<name>A0A3E2N5U7_9FIRM</name>
<protein>
    <recommendedName>
        <fullName evidence="3">L-2-amino-thiazoline-4-carboxylic acid hydrolase</fullName>
    </recommendedName>
</protein>
<evidence type="ECO:0000313" key="1">
    <source>
        <dbReference type="EMBL" id="RFZ76261.1"/>
    </source>
</evidence>
<evidence type="ECO:0008006" key="3">
    <source>
        <dbReference type="Google" id="ProtNLM"/>
    </source>
</evidence>
<dbReference type="OrthoDB" id="1899188at2"/>
<gene>
    <name evidence="1" type="ORF">DS742_24565</name>
</gene>
<dbReference type="EMBL" id="QOHO01000096">
    <property type="protein sequence ID" value="RFZ76261.1"/>
    <property type="molecule type" value="Genomic_DNA"/>
</dbReference>
<comment type="caution">
    <text evidence="1">The sequence shown here is derived from an EMBL/GenBank/DDBJ whole genome shotgun (WGS) entry which is preliminary data.</text>
</comment>
<reference evidence="1 2" key="1">
    <citation type="submission" date="2018-07" db="EMBL/GenBank/DDBJ databases">
        <title>New species, Clostridium PI-S10-A1B.</title>
        <authorList>
            <person name="Krishna G."/>
            <person name="Summeta K."/>
            <person name="Shikha S."/>
            <person name="Prabhu P.B."/>
            <person name="Suresh K."/>
        </authorList>
    </citation>
    <scope>NUCLEOTIDE SEQUENCE [LARGE SCALE GENOMIC DNA]</scope>
    <source>
        <strain evidence="1 2">PI-S10-A1B</strain>
    </source>
</reference>
<dbReference type="InterPro" id="IPR026002">
    <property type="entry name" value="ATC_hydrolase-like"/>
</dbReference>
<organism evidence="1 2">
    <name type="scientific">Lacrimispora amygdalina</name>
    <dbReference type="NCBI Taxonomy" id="253257"/>
    <lineage>
        <taxon>Bacteria</taxon>
        <taxon>Bacillati</taxon>
        <taxon>Bacillota</taxon>
        <taxon>Clostridia</taxon>
        <taxon>Lachnospirales</taxon>
        <taxon>Lachnospiraceae</taxon>
        <taxon>Lacrimispora</taxon>
    </lineage>
</organism>
<dbReference type="Pfam" id="PF14196">
    <property type="entry name" value="ATC_hydrolase"/>
    <property type="match status" value="1"/>
</dbReference>
<proteinExistence type="predicted"/>
<dbReference type="AlphaFoldDB" id="A0A3E2N5U7"/>
<accession>A0A3E2N5U7</accession>
<dbReference type="Proteomes" id="UP000260680">
    <property type="component" value="Unassembled WGS sequence"/>
</dbReference>
<evidence type="ECO:0000313" key="2">
    <source>
        <dbReference type="Proteomes" id="UP000260680"/>
    </source>
</evidence>